<gene>
    <name evidence="3" type="primary">LOC100904008</name>
</gene>
<name>A0AAJ6W0R1_9ACAR</name>
<accession>A0AAJ6W0R1</accession>
<keyword evidence="1" id="KW-0175">Coiled coil</keyword>
<dbReference type="RefSeq" id="XP_003748185.2">
    <property type="nucleotide sequence ID" value="XM_003748137.2"/>
</dbReference>
<dbReference type="Gene3D" id="1.10.287.1490">
    <property type="match status" value="1"/>
</dbReference>
<keyword evidence="2" id="KW-1185">Reference proteome</keyword>
<reference evidence="3" key="1">
    <citation type="submission" date="2025-08" db="UniProtKB">
        <authorList>
            <consortium name="RefSeq"/>
        </authorList>
    </citation>
    <scope>IDENTIFICATION</scope>
</reference>
<dbReference type="Proteomes" id="UP000694867">
    <property type="component" value="Unplaced"/>
</dbReference>
<dbReference type="AlphaFoldDB" id="A0AAJ6W0R1"/>
<evidence type="ECO:0000313" key="3">
    <source>
        <dbReference type="RefSeq" id="XP_003748185.2"/>
    </source>
</evidence>
<dbReference type="GeneID" id="100904008"/>
<protein>
    <submittedName>
        <fullName evidence="3">Uncharacterized protein LOC100904008</fullName>
    </submittedName>
</protein>
<evidence type="ECO:0000313" key="2">
    <source>
        <dbReference type="Proteomes" id="UP000694867"/>
    </source>
</evidence>
<organism evidence="2 3">
    <name type="scientific">Galendromus occidentalis</name>
    <name type="common">western predatory mite</name>
    <dbReference type="NCBI Taxonomy" id="34638"/>
    <lineage>
        <taxon>Eukaryota</taxon>
        <taxon>Metazoa</taxon>
        <taxon>Ecdysozoa</taxon>
        <taxon>Arthropoda</taxon>
        <taxon>Chelicerata</taxon>
        <taxon>Arachnida</taxon>
        <taxon>Acari</taxon>
        <taxon>Parasitiformes</taxon>
        <taxon>Mesostigmata</taxon>
        <taxon>Gamasina</taxon>
        <taxon>Phytoseioidea</taxon>
        <taxon>Phytoseiidae</taxon>
        <taxon>Typhlodrominae</taxon>
        <taxon>Galendromus</taxon>
    </lineage>
</organism>
<proteinExistence type="predicted"/>
<dbReference type="KEGG" id="goe:100904008"/>
<feature type="coiled-coil region" evidence="1">
    <location>
        <begin position="536"/>
        <end position="633"/>
    </location>
</feature>
<evidence type="ECO:0000256" key="1">
    <source>
        <dbReference type="SAM" id="Coils"/>
    </source>
</evidence>
<sequence>MEYTLTNGSEKVPKFSLTEIHEAIRSCGTEREIVENLEYQNWNLTFRITKVDKNDQRMIPGASILLNSSSGAYESYQQRKPTENEILFQLLNLILYNTTDEEQRSRKKQIIFEVLLKLINHTVRIPPLARDVLVAMYDSVEDLQTLALANLVALDLQLPKVLQQTVVGIMESSESGTASERFQLLSVSLAMGRAIAAIPKELTNLLIYSCGVLVKNQQDLHLPALLCLRAYLNHSRVITGSLPTDLPSGRDIVERFCQKILKHRPVPLSREGVMFLLTAASPLYADVLRELFNGDSKISEILLATSVKFPSETFEVLARVYSLSPAECLPLKTLSMIVDNVLSSRGAEVIDDVVKFCLSCSESGILIKSFFGDAQEEEVESEKSLKATPVIEVFQSRKSEEDIKVLWPACALRFLNHPIVEESLSDGSMQPFIDRALQTEQKILASLLLCPELKSLRLPVERQPLQGDADVTALSTCANCHLLETKIEGCEAAKDAMAHSVGGLRFKIKALEAENLGMIKRVRECDSLLSERKAEVSSIQAQVNSKDRKIEELKAAGERFENELTEQRNKNQETMTVLKQARRDTEKARSDFERKRGECQQLQRELSTVKEQLAAARKKIEELESFKEKLSSLMGSFSK</sequence>